<name>M2NQF8_BAUPA</name>
<dbReference type="HOGENOM" id="CLU_2757391_0_0_1"/>
<dbReference type="RefSeq" id="XP_007672470.1">
    <property type="nucleotide sequence ID" value="XM_007674280.1"/>
</dbReference>
<dbReference type="Proteomes" id="UP000011761">
    <property type="component" value="Unassembled WGS sequence"/>
</dbReference>
<evidence type="ECO:0000313" key="1">
    <source>
        <dbReference type="EMBL" id="EMD01286.1"/>
    </source>
</evidence>
<keyword evidence="2" id="KW-1185">Reference proteome</keyword>
<gene>
    <name evidence="1" type="ORF">BAUCODRAFT_118985</name>
</gene>
<dbReference type="GeneID" id="19107376"/>
<dbReference type="EMBL" id="KB445550">
    <property type="protein sequence ID" value="EMD01286.1"/>
    <property type="molecule type" value="Genomic_DNA"/>
</dbReference>
<sequence>MVAASVGIADCDVCYLNSACKDFTPKSMHLMKSVDKLKGRELYSSGPVWIRKAERMEDEDKKAKDPARIW</sequence>
<dbReference type="KEGG" id="bcom:BAUCODRAFT_118985"/>
<protein>
    <submittedName>
        <fullName evidence="1">Uncharacterized protein</fullName>
    </submittedName>
</protein>
<organism evidence="1 2">
    <name type="scientific">Baudoinia panamericana (strain UAMH 10762)</name>
    <name type="common">Angels' share fungus</name>
    <name type="synonym">Baudoinia compniacensis (strain UAMH 10762)</name>
    <dbReference type="NCBI Taxonomy" id="717646"/>
    <lineage>
        <taxon>Eukaryota</taxon>
        <taxon>Fungi</taxon>
        <taxon>Dikarya</taxon>
        <taxon>Ascomycota</taxon>
        <taxon>Pezizomycotina</taxon>
        <taxon>Dothideomycetes</taxon>
        <taxon>Dothideomycetidae</taxon>
        <taxon>Mycosphaerellales</taxon>
        <taxon>Teratosphaeriaceae</taxon>
        <taxon>Baudoinia</taxon>
    </lineage>
</organism>
<proteinExistence type="predicted"/>
<reference evidence="1 2" key="1">
    <citation type="journal article" date="2012" name="PLoS Pathog.">
        <title>Diverse lifestyles and strategies of plant pathogenesis encoded in the genomes of eighteen Dothideomycetes fungi.</title>
        <authorList>
            <person name="Ohm R.A."/>
            <person name="Feau N."/>
            <person name="Henrissat B."/>
            <person name="Schoch C.L."/>
            <person name="Horwitz B.A."/>
            <person name="Barry K.W."/>
            <person name="Condon B.J."/>
            <person name="Copeland A.C."/>
            <person name="Dhillon B."/>
            <person name="Glaser F."/>
            <person name="Hesse C.N."/>
            <person name="Kosti I."/>
            <person name="LaButti K."/>
            <person name="Lindquist E.A."/>
            <person name="Lucas S."/>
            <person name="Salamov A.A."/>
            <person name="Bradshaw R.E."/>
            <person name="Ciuffetti L."/>
            <person name="Hamelin R.C."/>
            <person name="Kema G.H.J."/>
            <person name="Lawrence C."/>
            <person name="Scott J.A."/>
            <person name="Spatafora J.W."/>
            <person name="Turgeon B.G."/>
            <person name="de Wit P.J.G.M."/>
            <person name="Zhong S."/>
            <person name="Goodwin S.B."/>
            <person name="Grigoriev I.V."/>
        </authorList>
    </citation>
    <scope>NUCLEOTIDE SEQUENCE [LARGE SCALE GENOMIC DNA]</scope>
    <source>
        <strain evidence="1 2">UAMH 10762</strain>
    </source>
</reference>
<evidence type="ECO:0000313" key="2">
    <source>
        <dbReference type="Proteomes" id="UP000011761"/>
    </source>
</evidence>
<accession>M2NQF8</accession>
<dbReference type="AlphaFoldDB" id="M2NQF8"/>